<reference evidence="1 2" key="1">
    <citation type="journal article" date="2019" name="Sci. Rep.">
        <title>Orb-weaving spider Araneus ventricosus genome elucidates the spidroin gene catalogue.</title>
        <authorList>
            <person name="Kono N."/>
            <person name="Nakamura H."/>
            <person name="Ohtoshi R."/>
            <person name="Moran D.A.P."/>
            <person name="Shinohara A."/>
            <person name="Yoshida Y."/>
            <person name="Fujiwara M."/>
            <person name="Mori M."/>
            <person name="Tomita M."/>
            <person name="Arakawa K."/>
        </authorList>
    </citation>
    <scope>NUCLEOTIDE SEQUENCE [LARGE SCALE GENOMIC DNA]</scope>
</reference>
<gene>
    <name evidence="1" type="ORF">AVEN_53318_1</name>
</gene>
<comment type="caution">
    <text evidence="1">The sequence shown here is derived from an EMBL/GenBank/DDBJ whole genome shotgun (WGS) entry which is preliminary data.</text>
</comment>
<proteinExistence type="predicted"/>
<keyword evidence="2" id="KW-1185">Reference proteome</keyword>
<organism evidence="1 2">
    <name type="scientific">Araneus ventricosus</name>
    <name type="common">Orbweaver spider</name>
    <name type="synonym">Epeira ventricosa</name>
    <dbReference type="NCBI Taxonomy" id="182803"/>
    <lineage>
        <taxon>Eukaryota</taxon>
        <taxon>Metazoa</taxon>
        <taxon>Ecdysozoa</taxon>
        <taxon>Arthropoda</taxon>
        <taxon>Chelicerata</taxon>
        <taxon>Arachnida</taxon>
        <taxon>Araneae</taxon>
        <taxon>Araneomorphae</taxon>
        <taxon>Entelegynae</taxon>
        <taxon>Araneoidea</taxon>
        <taxon>Araneidae</taxon>
        <taxon>Araneus</taxon>
    </lineage>
</organism>
<evidence type="ECO:0000313" key="1">
    <source>
        <dbReference type="EMBL" id="GBL76595.1"/>
    </source>
</evidence>
<dbReference type="AlphaFoldDB" id="A0A4Y2ABE4"/>
<evidence type="ECO:0000313" key="2">
    <source>
        <dbReference type="Proteomes" id="UP000499080"/>
    </source>
</evidence>
<name>A0A4Y2ABE4_ARAVE</name>
<dbReference type="Proteomes" id="UP000499080">
    <property type="component" value="Unassembled WGS sequence"/>
</dbReference>
<accession>A0A4Y2ABE4</accession>
<protein>
    <submittedName>
        <fullName evidence="1">Uncharacterized protein</fullName>
    </submittedName>
</protein>
<sequence length="104" mass="11794">MSESETNAIFSLSQSKQICILWGLRAVFITSSDWHTAYWRKAELLPYSRMTTALRVGHALLLKSHVSELLSPMLNHGLNANGCYAKNFYYFFLITGHLVPETSP</sequence>
<dbReference type="EMBL" id="BGPR01000010">
    <property type="protein sequence ID" value="GBL76595.1"/>
    <property type="molecule type" value="Genomic_DNA"/>
</dbReference>